<dbReference type="RefSeq" id="WP_060591840.1">
    <property type="nucleotide sequence ID" value="NZ_CP031418.1"/>
</dbReference>
<gene>
    <name evidence="2" type="ORF">ERS450000_01761</name>
</gene>
<dbReference type="Pfam" id="PF03780">
    <property type="entry name" value="Asp23"/>
    <property type="match status" value="1"/>
</dbReference>
<reference evidence="3" key="1">
    <citation type="submission" date="2015-03" db="EMBL/GenBank/DDBJ databases">
        <authorList>
            <consortium name="Pathogen Informatics"/>
        </authorList>
    </citation>
    <scope>NUCLEOTIDE SEQUENCE [LARGE SCALE GENOMIC DNA]</scope>
    <source>
        <strain evidence="3">NCTC11134</strain>
    </source>
</reference>
<accession>A0A0H5NJW8</accession>
<dbReference type="AlphaFoldDB" id="A0A0H5NJW8"/>
<evidence type="ECO:0000313" key="3">
    <source>
        <dbReference type="Proteomes" id="UP000057820"/>
    </source>
</evidence>
<proteinExistence type="inferred from homology"/>
<dbReference type="InterPro" id="IPR005531">
    <property type="entry name" value="Asp23"/>
</dbReference>
<evidence type="ECO:0000256" key="1">
    <source>
        <dbReference type="ARBA" id="ARBA00005721"/>
    </source>
</evidence>
<sequence>MSTPPGTVLVVEPAVVAAVAARAAAAVPGVRRLEPGVRGLVGSVLRAGRQRLAGADPARADGVRVRRTNDGGVRVAVDLVVTADADVAAVGRAVQREITRVVAEQTGEDVGEVAVLVLDIEPEAR</sequence>
<dbReference type="KEGG" id="nfr:ERS450000_01761"/>
<dbReference type="EMBL" id="LN868938">
    <property type="protein sequence ID" value="CRY76260.1"/>
    <property type="molecule type" value="Genomic_DNA"/>
</dbReference>
<comment type="similarity">
    <text evidence="1">Belongs to the asp23 family.</text>
</comment>
<dbReference type="Proteomes" id="UP000057820">
    <property type="component" value="Chromosome 1"/>
</dbReference>
<organism evidence="2 3">
    <name type="scientific">Nocardia farcinica</name>
    <dbReference type="NCBI Taxonomy" id="37329"/>
    <lineage>
        <taxon>Bacteria</taxon>
        <taxon>Bacillati</taxon>
        <taxon>Actinomycetota</taxon>
        <taxon>Actinomycetes</taxon>
        <taxon>Mycobacteriales</taxon>
        <taxon>Nocardiaceae</taxon>
        <taxon>Nocardia</taxon>
    </lineage>
</organism>
<protein>
    <submittedName>
        <fullName evidence="2">Protein of uncharacterized function (DUF322)</fullName>
    </submittedName>
</protein>
<evidence type="ECO:0000313" key="2">
    <source>
        <dbReference type="EMBL" id="CRY76260.1"/>
    </source>
</evidence>
<name>A0A0H5NJW8_NOCFR</name>